<organism evidence="1 2">
    <name type="scientific">Daphnia magna</name>
    <dbReference type="NCBI Taxonomy" id="35525"/>
    <lineage>
        <taxon>Eukaryota</taxon>
        <taxon>Metazoa</taxon>
        <taxon>Ecdysozoa</taxon>
        <taxon>Arthropoda</taxon>
        <taxon>Crustacea</taxon>
        <taxon>Branchiopoda</taxon>
        <taxon>Diplostraca</taxon>
        <taxon>Cladocera</taxon>
        <taxon>Anomopoda</taxon>
        <taxon>Daphniidae</taxon>
        <taxon>Daphnia</taxon>
    </lineage>
</organism>
<dbReference type="PANTHER" id="PTHR33104">
    <property type="entry name" value="SI:DKEY-29D5.2"/>
    <property type="match status" value="1"/>
</dbReference>
<reference evidence="1 2" key="1">
    <citation type="submission" date="2016-03" db="EMBL/GenBank/DDBJ databases">
        <title>EvidentialGene: Evidence-directed Construction of Genes on Genomes.</title>
        <authorList>
            <person name="Gilbert D.G."/>
            <person name="Choi J.-H."/>
            <person name="Mockaitis K."/>
            <person name="Colbourne J."/>
            <person name="Pfrender M."/>
        </authorList>
    </citation>
    <scope>NUCLEOTIDE SEQUENCE [LARGE SCALE GENOMIC DNA]</scope>
    <source>
        <strain evidence="1 2">Xinb3</strain>
        <tissue evidence="1">Complete organism</tissue>
    </source>
</reference>
<proteinExistence type="predicted"/>
<dbReference type="EMBL" id="LRGB01000093">
    <property type="protein sequence ID" value="KZS20875.1"/>
    <property type="molecule type" value="Genomic_DNA"/>
</dbReference>
<dbReference type="PANTHER" id="PTHR33104:SF2">
    <property type="entry name" value="CXC3 LIKE CYSTEINE CLUSTER DOMAIN-CONTAINING PROTEIN"/>
    <property type="match status" value="1"/>
</dbReference>
<dbReference type="Pfam" id="PF18758">
    <property type="entry name" value="KDZ"/>
    <property type="match status" value="1"/>
</dbReference>
<evidence type="ECO:0000313" key="1">
    <source>
        <dbReference type="EMBL" id="KZS20875.1"/>
    </source>
</evidence>
<dbReference type="InterPro" id="IPR040521">
    <property type="entry name" value="KDZ"/>
</dbReference>
<dbReference type="AlphaFoldDB" id="A0A162RY10"/>
<dbReference type="Proteomes" id="UP000076858">
    <property type="component" value="Unassembled WGS sequence"/>
</dbReference>
<keyword evidence="2" id="KW-1185">Reference proteome</keyword>
<gene>
    <name evidence="1" type="ORF">APZ42_012312</name>
</gene>
<comment type="caution">
    <text evidence="1">The sequence shown here is derived from an EMBL/GenBank/DDBJ whole genome shotgun (WGS) entry which is preliminary data.</text>
</comment>
<dbReference type="STRING" id="35525.A0A162RY10"/>
<evidence type="ECO:0000313" key="2">
    <source>
        <dbReference type="Proteomes" id="UP000076858"/>
    </source>
</evidence>
<name>A0A162RY10_9CRUS</name>
<sequence>MFKAADVAPLSIDARLFGGVYVQTATVVVEGPNGWHKAIALNELAPRGEQPTNSLVLAWPITPATVAQLQCNSLSSPSRYQGAGDRYESGLLWKNKEPNLSDNSQSALSRFVKLEDSSPMKNLENAEEVNLRPAGRIWFLPHHPVINPKKPEKCNPVFDASTYYKGMFVNSGLLKRPKLLTNLIGAVCSPTIYAHVLHPAVEDDGNDTAYFSNPIIDYFYVDNWLTSFPTAKKAIQQAKRVTNVRRRRGFELAQWGSSSPKVLLSLPGNLVSSIDLALHGMPIEIRRKCAICHGQGKMSVIKSELRLKIDKTTFWSDSKTAKSCSCPKVVNGIVPTTQNPAEDVSLCARATEFSVKNRSFTGAFFLYQSAQNWPAFPDVKQGIDETKDPEVRCTRWIGATLHGARGTPSGSLTCRSFNALRGANCCRLEGECDVAPGGNHNHRDPVAAQVWYLKVREVMLSMKDMAATCARTGRSWPHTILWADRESPERALHYGRLRAAQGRRDARIALRNQQDGVQASKPVAVFDPEILVLEEAAPVIQGQDLVGLIGGLAGGLTVEVPAMYPSDVDKPNLIKDGPIIAAMFVVDVKQLLGNGSMVGLTAKLAELVDKYHLRWPADVVYDSMKDLAAACVRTGEISKLAGRSHVIDRHIFGMSNRYFQQMEHLIEVEIRLQILHFLLLLCIYIHIGKVEKDTCGGAAYKAAKSGAIGRKGLSETGGVFCTCRHGYLLRAVDMLKGETYRHVHYLHDFAYRSGCKFLCYDVVCQYWYFAADISEELEEFKCHTKNMQPFLCRWHGKTHAWYCQILFSGHWLKGACLTTGETTEQTNSKMARYTSSL</sequence>
<accession>A0A162RY10</accession>
<protein>
    <submittedName>
        <fullName evidence="1">Uncharacterized protein</fullName>
    </submittedName>
</protein>
<dbReference type="OrthoDB" id="6346377at2759"/>